<keyword evidence="5 7" id="KW-0949">S-adenosyl-L-methionine</keyword>
<protein>
    <recommendedName>
        <fullName evidence="7">Ribosomal RNA small subunit methyltransferase A</fullName>
        <ecNumber evidence="7">2.1.1.182</ecNumber>
    </recommendedName>
    <alternativeName>
        <fullName evidence="7">16S rRNA (adenine(1518)-N(6)/adenine(1519)-N(6))-dimethyltransferase</fullName>
    </alternativeName>
    <alternativeName>
        <fullName evidence="7">16S rRNA dimethyladenosine transferase</fullName>
    </alternativeName>
    <alternativeName>
        <fullName evidence="7">16S rRNA dimethylase</fullName>
    </alternativeName>
    <alternativeName>
        <fullName evidence="7">S-adenosylmethionine-6-N', N'-adenosyl(rRNA) dimethyltransferase</fullName>
    </alternativeName>
</protein>
<dbReference type="PROSITE" id="PS51689">
    <property type="entry name" value="SAM_RNA_A_N6_MT"/>
    <property type="match status" value="1"/>
</dbReference>
<feature type="binding site" evidence="7 8">
    <location>
        <position position="54"/>
    </location>
    <ligand>
        <name>S-adenosyl-L-methionine</name>
        <dbReference type="ChEBI" id="CHEBI:59789"/>
    </ligand>
</feature>
<keyword evidence="6 7" id="KW-0694">RNA-binding</keyword>
<dbReference type="SUPFAM" id="SSF53335">
    <property type="entry name" value="S-adenosyl-L-methionine-dependent methyltransferases"/>
    <property type="match status" value="1"/>
</dbReference>
<name>A0A399F9C4_9DEIN</name>
<evidence type="ECO:0000256" key="2">
    <source>
        <dbReference type="ARBA" id="ARBA00022552"/>
    </source>
</evidence>
<comment type="function">
    <text evidence="7">Specifically dimethylates two adjacent adenosines (A1518 and A1519) in the loop of a conserved hairpin near the 3'-end of 16S rRNA in the 30S particle. May play a critical role in biogenesis of 30S subunits.</text>
</comment>
<dbReference type="GO" id="GO:0003723">
    <property type="term" value="F:RNA binding"/>
    <property type="evidence" value="ECO:0007669"/>
    <property type="project" value="UniProtKB-UniRule"/>
</dbReference>
<feature type="binding site" evidence="7 8">
    <location>
        <position position="27"/>
    </location>
    <ligand>
        <name>S-adenosyl-L-methionine</name>
        <dbReference type="ChEBI" id="CHEBI:59789"/>
    </ligand>
</feature>
<dbReference type="InterPro" id="IPR029063">
    <property type="entry name" value="SAM-dependent_MTases_sf"/>
</dbReference>
<dbReference type="GO" id="GO:0005829">
    <property type="term" value="C:cytosol"/>
    <property type="evidence" value="ECO:0007669"/>
    <property type="project" value="TreeGrafter"/>
</dbReference>
<gene>
    <name evidence="7 10" type="primary">rsmA</name>
    <name evidence="7" type="synonym">ksgA</name>
    <name evidence="10" type="ORF">Mgrana_01846</name>
</gene>
<dbReference type="GO" id="GO:0052908">
    <property type="term" value="F:16S rRNA (adenine(1518)-N(6)/adenine(1519)-N(6))-dimethyltransferase activity"/>
    <property type="evidence" value="ECO:0007669"/>
    <property type="project" value="UniProtKB-EC"/>
</dbReference>
<dbReference type="HAMAP" id="MF_00607">
    <property type="entry name" value="16SrRNA_methyltr_A"/>
    <property type="match status" value="1"/>
</dbReference>
<dbReference type="InterPro" id="IPR020596">
    <property type="entry name" value="rRNA_Ade_Mease_Trfase_CS"/>
</dbReference>
<comment type="catalytic activity">
    <reaction evidence="7">
        <text>adenosine(1518)/adenosine(1519) in 16S rRNA + 4 S-adenosyl-L-methionine = N(6)-dimethyladenosine(1518)/N(6)-dimethyladenosine(1519) in 16S rRNA + 4 S-adenosyl-L-homocysteine + 4 H(+)</text>
        <dbReference type="Rhea" id="RHEA:19609"/>
        <dbReference type="Rhea" id="RHEA-COMP:10232"/>
        <dbReference type="Rhea" id="RHEA-COMP:10233"/>
        <dbReference type="ChEBI" id="CHEBI:15378"/>
        <dbReference type="ChEBI" id="CHEBI:57856"/>
        <dbReference type="ChEBI" id="CHEBI:59789"/>
        <dbReference type="ChEBI" id="CHEBI:74411"/>
        <dbReference type="ChEBI" id="CHEBI:74493"/>
        <dbReference type="EC" id="2.1.1.182"/>
    </reaction>
</comment>
<sequence>MNLTSVRTVQDLLLRYGLRADKRFGQNFLVEAGYLRRIVEAVGFRPGERVYEVGPGLGTLTRALAQAGAQVVSVEMDRRLEALQAETLAGLPVEVVWADALQFDWKALPEGSLFAGNLPYNIATPLVTQLLRSGRFRRMVVLVQKEVALRMTAQPGTAEYGLLSLRVQYHSSAKRLFDLPPGAFFPPPKVTSAVVRLEPRPVPDSPRLFRLIEAAFAQRRKTLVNALRAGGYDSPQVLRALEALGLSPQVRGEALSLEQFQRLREALDGPPGG</sequence>
<feature type="binding site" evidence="7 8">
    <location>
        <position position="117"/>
    </location>
    <ligand>
        <name>S-adenosyl-L-methionine</name>
        <dbReference type="ChEBI" id="CHEBI:59789"/>
    </ligand>
</feature>
<comment type="subcellular location">
    <subcellularLocation>
        <location evidence="7">Cytoplasm</location>
    </subcellularLocation>
</comment>
<feature type="binding site" evidence="7 8">
    <location>
        <position position="29"/>
    </location>
    <ligand>
        <name>S-adenosyl-L-methionine</name>
        <dbReference type="ChEBI" id="CHEBI:59789"/>
    </ligand>
</feature>
<dbReference type="PANTHER" id="PTHR11727:SF7">
    <property type="entry name" value="DIMETHYLADENOSINE TRANSFERASE-RELATED"/>
    <property type="match status" value="1"/>
</dbReference>
<reference evidence="10 11" key="1">
    <citation type="submission" date="2018-08" db="EMBL/GenBank/DDBJ databases">
        <title>Meiothermus granaticius genome AF-68 sequencing project.</title>
        <authorList>
            <person name="Da Costa M.S."/>
            <person name="Albuquerque L."/>
            <person name="Raposo P."/>
            <person name="Froufe H.J.C."/>
            <person name="Barroso C.S."/>
            <person name="Egas C."/>
        </authorList>
    </citation>
    <scope>NUCLEOTIDE SEQUENCE [LARGE SCALE GENOMIC DNA]</scope>
    <source>
        <strain evidence="10 11">AF-68</strain>
    </source>
</reference>
<feature type="domain" description="Ribosomal RNA adenine methylase transferase N-terminal" evidence="9">
    <location>
        <begin position="34"/>
        <end position="201"/>
    </location>
</feature>
<keyword evidence="1 7" id="KW-0963">Cytoplasm</keyword>
<dbReference type="EMBL" id="QWLB01000022">
    <property type="protein sequence ID" value="RIH92295.1"/>
    <property type="molecule type" value="Genomic_DNA"/>
</dbReference>
<dbReference type="InterPro" id="IPR020598">
    <property type="entry name" value="rRNA_Ade_methylase_Trfase_N"/>
</dbReference>
<evidence type="ECO:0000256" key="6">
    <source>
        <dbReference type="ARBA" id="ARBA00022884"/>
    </source>
</evidence>
<dbReference type="Pfam" id="PF00398">
    <property type="entry name" value="RrnaAD"/>
    <property type="match status" value="1"/>
</dbReference>
<keyword evidence="3 7" id="KW-0489">Methyltransferase</keyword>
<dbReference type="InterPro" id="IPR023165">
    <property type="entry name" value="rRNA_Ade_diMease-like_C"/>
</dbReference>
<keyword evidence="11" id="KW-1185">Reference proteome</keyword>
<dbReference type="AlphaFoldDB" id="A0A399F9C4"/>
<evidence type="ECO:0000313" key="10">
    <source>
        <dbReference type="EMBL" id="RIH92295.1"/>
    </source>
</evidence>
<evidence type="ECO:0000256" key="7">
    <source>
        <dbReference type="HAMAP-Rule" id="MF_00607"/>
    </source>
</evidence>
<keyword evidence="2 7" id="KW-0698">rRNA processing</keyword>
<evidence type="ECO:0000256" key="3">
    <source>
        <dbReference type="ARBA" id="ARBA00022603"/>
    </source>
</evidence>
<comment type="similarity">
    <text evidence="7">Belongs to the class I-like SAM-binding methyltransferase superfamily. rRNA adenine N(6)-methyltransferase family. RsmA subfamily.</text>
</comment>
<evidence type="ECO:0000313" key="11">
    <source>
        <dbReference type="Proteomes" id="UP000266178"/>
    </source>
</evidence>
<dbReference type="InterPro" id="IPR011530">
    <property type="entry name" value="rRNA_adenine_dimethylase"/>
</dbReference>
<dbReference type="PROSITE" id="PS01131">
    <property type="entry name" value="RRNA_A_DIMETH"/>
    <property type="match status" value="1"/>
</dbReference>
<feature type="binding site" evidence="7 8">
    <location>
        <position position="75"/>
    </location>
    <ligand>
        <name>S-adenosyl-L-methionine</name>
        <dbReference type="ChEBI" id="CHEBI:59789"/>
    </ligand>
</feature>
<dbReference type="CDD" id="cd02440">
    <property type="entry name" value="AdoMet_MTases"/>
    <property type="match status" value="1"/>
</dbReference>
<dbReference type="Gene3D" id="3.40.50.150">
    <property type="entry name" value="Vaccinia Virus protein VP39"/>
    <property type="match status" value="1"/>
</dbReference>
<comment type="caution">
    <text evidence="10">The sequence shown here is derived from an EMBL/GenBank/DDBJ whole genome shotgun (WGS) entry which is preliminary data.</text>
</comment>
<dbReference type="NCBIfam" id="TIGR00755">
    <property type="entry name" value="ksgA"/>
    <property type="match status" value="1"/>
</dbReference>
<accession>A0A399F9C4</accession>
<evidence type="ECO:0000256" key="4">
    <source>
        <dbReference type="ARBA" id="ARBA00022679"/>
    </source>
</evidence>
<organism evidence="10 11">
    <name type="scientific">Meiothermus granaticius NBRC 107808</name>
    <dbReference type="NCBI Taxonomy" id="1227551"/>
    <lineage>
        <taxon>Bacteria</taxon>
        <taxon>Thermotogati</taxon>
        <taxon>Deinococcota</taxon>
        <taxon>Deinococci</taxon>
        <taxon>Thermales</taxon>
        <taxon>Thermaceae</taxon>
        <taxon>Meiothermus</taxon>
    </lineage>
</organism>
<dbReference type="InterPro" id="IPR001737">
    <property type="entry name" value="KsgA/Erm"/>
</dbReference>
<dbReference type="EC" id="2.1.1.182" evidence="7"/>
<dbReference type="Gene3D" id="1.10.8.100">
    <property type="entry name" value="Ribosomal RNA adenine dimethylase-like, domain 2"/>
    <property type="match status" value="1"/>
</dbReference>
<evidence type="ECO:0000256" key="1">
    <source>
        <dbReference type="ARBA" id="ARBA00022490"/>
    </source>
</evidence>
<feature type="binding site" evidence="7 8">
    <location>
        <position position="99"/>
    </location>
    <ligand>
        <name>S-adenosyl-L-methionine</name>
        <dbReference type="ChEBI" id="CHEBI:59789"/>
    </ligand>
</feature>
<evidence type="ECO:0000256" key="8">
    <source>
        <dbReference type="PROSITE-ProRule" id="PRU01026"/>
    </source>
</evidence>
<evidence type="ECO:0000256" key="5">
    <source>
        <dbReference type="ARBA" id="ARBA00022691"/>
    </source>
</evidence>
<dbReference type="SMART" id="SM00650">
    <property type="entry name" value="rADc"/>
    <property type="match status" value="1"/>
</dbReference>
<proteinExistence type="inferred from homology"/>
<keyword evidence="4 7" id="KW-0808">Transferase</keyword>
<dbReference type="Proteomes" id="UP000266178">
    <property type="component" value="Unassembled WGS sequence"/>
</dbReference>
<dbReference type="PANTHER" id="PTHR11727">
    <property type="entry name" value="DIMETHYLADENOSINE TRANSFERASE"/>
    <property type="match status" value="1"/>
</dbReference>
<evidence type="ECO:0000259" key="9">
    <source>
        <dbReference type="SMART" id="SM00650"/>
    </source>
</evidence>